<comment type="caution">
    <text evidence="1">The sequence shown here is derived from an EMBL/GenBank/DDBJ whole genome shotgun (WGS) entry which is preliminary data.</text>
</comment>
<name>A0AAD5TML0_9FUNG</name>
<dbReference type="Proteomes" id="UP001212152">
    <property type="component" value="Unassembled WGS sequence"/>
</dbReference>
<proteinExistence type="predicted"/>
<evidence type="ECO:0008006" key="3">
    <source>
        <dbReference type="Google" id="ProtNLM"/>
    </source>
</evidence>
<reference evidence="1" key="1">
    <citation type="submission" date="2020-05" db="EMBL/GenBank/DDBJ databases">
        <title>Phylogenomic resolution of chytrid fungi.</title>
        <authorList>
            <person name="Stajich J.E."/>
            <person name="Amses K."/>
            <person name="Simmons R."/>
            <person name="Seto K."/>
            <person name="Myers J."/>
            <person name="Bonds A."/>
            <person name="Quandt C.A."/>
            <person name="Barry K."/>
            <person name="Liu P."/>
            <person name="Grigoriev I."/>
            <person name="Longcore J.E."/>
            <person name="James T.Y."/>
        </authorList>
    </citation>
    <scope>NUCLEOTIDE SEQUENCE</scope>
    <source>
        <strain evidence="1">JEL0379</strain>
    </source>
</reference>
<gene>
    <name evidence="1" type="ORF">HDU87_003233</name>
</gene>
<dbReference type="AlphaFoldDB" id="A0AAD5TML0"/>
<protein>
    <recommendedName>
        <fullName evidence="3">F-box domain-containing protein</fullName>
    </recommendedName>
</protein>
<keyword evidence="2" id="KW-1185">Reference proteome</keyword>
<dbReference type="SUPFAM" id="SSF81383">
    <property type="entry name" value="F-box domain"/>
    <property type="match status" value="1"/>
</dbReference>
<organism evidence="1 2">
    <name type="scientific">Geranomyces variabilis</name>
    <dbReference type="NCBI Taxonomy" id="109894"/>
    <lineage>
        <taxon>Eukaryota</taxon>
        <taxon>Fungi</taxon>
        <taxon>Fungi incertae sedis</taxon>
        <taxon>Chytridiomycota</taxon>
        <taxon>Chytridiomycota incertae sedis</taxon>
        <taxon>Chytridiomycetes</taxon>
        <taxon>Spizellomycetales</taxon>
        <taxon>Powellomycetaceae</taxon>
        <taxon>Geranomyces</taxon>
    </lineage>
</organism>
<evidence type="ECO:0000313" key="2">
    <source>
        <dbReference type="Proteomes" id="UP001212152"/>
    </source>
</evidence>
<sequence length="229" mass="25297">MASPSSPGFVRFVASRARSAFRRQKPSAIDASAAAAQDELDRLAFEAEILAISDRGMDRVRWASLHDRAASAAEPAPLIRNTRELIEPPPETVVVAVAVVEQQPQQCHFDSLPTELVCAIAMRSGFFAASTLMQASRRFYNLLSHRDAWADYMDPRASDDLVESSVVIMTKLSMFDQLVFGTWSGLPDAQVVAPAAEETVYFEHRSFDEGYRFLGGLSMEMSRATVQSM</sequence>
<accession>A0AAD5TML0</accession>
<evidence type="ECO:0000313" key="1">
    <source>
        <dbReference type="EMBL" id="KAJ3178964.1"/>
    </source>
</evidence>
<dbReference type="EMBL" id="JADGJQ010000023">
    <property type="protein sequence ID" value="KAJ3178964.1"/>
    <property type="molecule type" value="Genomic_DNA"/>
</dbReference>
<dbReference type="InterPro" id="IPR036047">
    <property type="entry name" value="F-box-like_dom_sf"/>
</dbReference>